<reference evidence="17 18" key="1">
    <citation type="submission" date="2018-06" db="EMBL/GenBank/DDBJ databases">
        <authorList>
            <consortium name="Pathogen Informatics"/>
            <person name="Doyle S."/>
        </authorList>
    </citation>
    <scope>NUCLEOTIDE SEQUENCE [LARGE SCALE GENOMIC DNA]</scope>
    <source>
        <strain evidence="18">NCTC 11048</strain>
    </source>
</reference>
<gene>
    <name evidence="14 17" type="primary">hprK</name>
    <name evidence="17" type="ORF">NCTC11048_02542</name>
</gene>
<dbReference type="GO" id="GO:0005524">
    <property type="term" value="F:ATP binding"/>
    <property type="evidence" value="ECO:0007669"/>
    <property type="project" value="UniProtKB-UniRule"/>
</dbReference>
<dbReference type="RefSeq" id="WP_019168498.1">
    <property type="nucleotide sequence ID" value="NZ_CAIB01000157.1"/>
</dbReference>
<feature type="active site" evidence="14">
    <location>
        <position position="136"/>
    </location>
</feature>
<keyword evidence="4 14" id="KW-0723">Serine/threonine-protein kinase</keyword>
<dbReference type="HAMAP" id="MF_01249">
    <property type="entry name" value="HPr_kinase"/>
    <property type="match status" value="1"/>
</dbReference>
<dbReference type="NCBIfam" id="TIGR00679">
    <property type="entry name" value="hpr-ser"/>
    <property type="match status" value="1"/>
</dbReference>
<dbReference type="EMBL" id="UHDP01000003">
    <property type="protein sequence ID" value="SUM47459.1"/>
    <property type="molecule type" value="Genomic_DNA"/>
</dbReference>
<evidence type="ECO:0000259" key="15">
    <source>
        <dbReference type="Pfam" id="PF02603"/>
    </source>
</evidence>
<dbReference type="Gene3D" id="3.40.50.300">
    <property type="entry name" value="P-loop containing nucleotide triphosphate hydrolases"/>
    <property type="match status" value="1"/>
</dbReference>
<dbReference type="InterPro" id="IPR003755">
    <property type="entry name" value="HPr(Ser)_kin/Pase"/>
</dbReference>
<feature type="active site" evidence="14">
    <location>
        <position position="157"/>
    </location>
</feature>
<evidence type="ECO:0000256" key="1">
    <source>
        <dbReference type="ARBA" id="ARBA00001120"/>
    </source>
</evidence>
<evidence type="ECO:0000256" key="3">
    <source>
        <dbReference type="ARBA" id="ARBA00006883"/>
    </source>
</evidence>
<comment type="subunit">
    <text evidence="14">Homohexamer.</text>
</comment>
<evidence type="ECO:0000256" key="10">
    <source>
        <dbReference type="ARBA" id="ARBA00022842"/>
    </source>
</evidence>
<keyword evidence="11 14" id="KW-0511">Multifunctional enzyme</keyword>
<dbReference type="Pfam" id="PF02603">
    <property type="entry name" value="Hpr_kinase_N"/>
    <property type="match status" value="1"/>
</dbReference>
<dbReference type="STRING" id="1141106.GCA_000308095_01186"/>
<dbReference type="OrthoDB" id="9778803at2"/>
<organism evidence="17 18">
    <name type="scientific">Staphylococcus intermedius NCTC 11048</name>
    <dbReference type="NCBI Taxonomy" id="1141106"/>
    <lineage>
        <taxon>Bacteria</taxon>
        <taxon>Bacillati</taxon>
        <taxon>Bacillota</taxon>
        <taxon>Bacilli</taxon>
        <taxon>Bacillales</taxon>
        <taxon>Staphylococcaceae</taxon>
        <taxon>Staphylococcus</taxon>
        <taxon>Staphylococcus intermedius group</taxon>
    </lineage>
</organism>
<protein>
    <recommendedName>
        <fullName evidence="14">HPr kinase/phosphorylase</fullName>
        <shortName evidence="14">HPrK/P</shortName>
        <ecNumber evidence="14">2.7.11.-</ecNumber>
        <ecNumber evidence="14">2.7.4.-</ecNumber>
    </recommendedName>
    <alternativeName>
        <fullName evidence="14">HPr(Ser) kinase/phosphorylase</fullName>
    </alternativeName>
</protein>
<comment type="catalytic activity">
    <reaction evidence="1 14">
        <text>[HPr protein]-L-serine + ATP = [HPr protein]-O-phospho-L-serine + ADP + H(+)</text>
        <dbReference type="Rhea" id="RHEA:46600"/>
        <dbReference type="Rhea" id="RHEA-COMP:11602"/>
        <dbReference type="Rhea" id="RHEA-COMP:11603"/>
        <dbReference type="ChEBI" id="CHEBI:15378"/>
        <dbReference type="ChEBI" id="CHEBI:29999"/>
        <dbReference type="ChEBI" id="CHEBI:30616"/>
        <dbReference type="ChEBI" id="CHEBI:83421"/>
        <dbReference type="ChEBI" id="CHEBI:456216"/>
    </reaction>
</comment>
<dbReference type="EC" id="2.7.11.-" evidence="14"/>
<feature type="domain" description="HPr(Ser) kinase/phosphorylase N-terminal" evidence="15">
    <location>
        <begin position="3"/>
        <end position="125"/>
    </location>
</feature>
<dbReference type="GO" id="GO:0000155">
    <property type="term" value="F:phosphorelay sensor kinase activity"/>
    <property type="evidence" value="ECO:0007669"/>
    <property type="project" value="InterPro"/>
</dbReference>
<keyword evidence="9 14" id="KW-0067">ATP-binding</keyword>
<evidence type="ECO:0000256" key="2">
    <source>
        <dbReference type="ARBA" id="ARBA00001946"/>
    </source>
</evidence>
<evidence type="ECO:0000256" key="14">
    <source>
        <dbReference type="HAMAP-Rule" id="MF_01249"/>
    </source>
</evidence>
<name>A0A380G8I6_STAIN</name>
<comment type="miscellaneous">
    <text evidence="14">Both phosphorylation and phosphorolysis are carried out by the same active site and suggest a common mechanism for both reactions.</text>
</comment>
<dbReference type="CDD" id="cd01918">
    <property type="entry name" value="HprK_C"/>
    <property type="match status" value="1"/>
</dbReference>
<keyword evidence="6 14" id="KW-0479">Metal-binding</keyword>
<dbReference type="FunFam" id="3.40.1390.20:FF:000002">
    <property type="entry name" value="HPr kinase/phosphorylase"/>
    <property type="match status" value="1"/>
</dbReference>
<accession>A0A380G8I6</accession>
<keyword evidence="8 14" id="KW-0418">Kinase</keyword>
<dbReference type="Pfam" id="PF07475">
    <property type="entry name" value="Hpr_kinase_C"/>
    <property type="match status" value="1"/>
</dbReference>
<feature type="region of interest" description="Important for the catalytic mechanism of both phosphorylation and dephosphorylation" evidence="14">
    <location>
        <begin position="199"/>
        <end position="208"/>
    </location>
</feature>
<evidence type="ECO:0000313" key="17">
    <source>
        <dbReference type="EMBL" id="SUM47459.1"/>
    </source>
</evidence>
<evidence type="ECO:0000256" key="12">
    <source>
        <dbReference type="ARBA" id="ARBA00023277"/>
    </source>
</evidence>
<dbReference type="GO" id="GO:0000287">
    <property type="term" value="F:magnesium ion binding"/>
    <property type="evidence" value="ECO:0007669"/>
    <property type="project" value="UniProtKB-UniRule"/>
</dbReference>
<evidence type="ECO:0000256" key="9">
    <source>
        <dbReference type="ARBA" id="ARBA00022840"/>
    </source>
</evidence>
<feature type="binding site" evidence="14">
    <location>
        <position position="158"/>
    </location>
    <ligand>
        <name>Mg(2+)</name>
        <dbReference type="ChEBI" id="CHEBI:18420"/>
    </ligand>
</feature>
<evidence type="ECO:0000256" key="6">
    <source>
        <dbReference type="ARBA" id="ARBA00022723"/>
    </source>
</evidence>
<dbReference type="AlphaFoldDB" id="A0A380G8I6"/>
<dbReference type="PANTHER" id="PTHR30305:SF1">
    <property type="entry name" value="HPR KINASE_PHOSPHORYLASE"/>
    <property type="match status" value="1"/>
</dbReference>
<evidence type="ECO:0000256" key="7">
    <source>
        <dbReference type="ARBA" id="ARBA00022741"/>
    </source>
</evidence>
<feature type="binding site" evidence="14">
    <location>
        <begin position="151"/>
        <end position="158"/>
    </location>
    <ligand>
        <name>ATP</name>
        <dbReference type="ChEBI" id="CHEBI:30616"/>
    </ligand>
</feature>
<dbReference type="InterPro" id="IPR011104">
    <property type="entry name" value="Hpr_kin/Pase_C"/>
</dbReference>
<dbReference type="InterPro" id="IPR028979">
    <property type="entry name" value="Ser_kin/Pase_Hpr-like_N_sf"/>
</dbReference>
<evidence type="ECO:0000313" key="18">
    <source>
        <dbReference type="Proteomes" id="UP000255549"/>
    </source>
</evidence>
<keyword evidence="18" id="KW-1185">Reference proteome</keyword>
<feature type="region of interest" description="Important for the catalytic mechanism of dephosphorylation" evidence="14">
    <location>
        <begin position="262"/>
        <end position="267"/>
    </location>
</feature>
<dbReference type="SUPFAM" id="SSF75138">
    <property type="entry name" value="HprK N-terminal domain-like"/>
    <property type="match status" value="1"/>
</dbReference>
<dbReference type="Gene3D" id="3.40.1390.20">
    <property type="entry name" value="HprK N-terminal domain-like"/>
    <property type="match status" value="1"/>
</dbReference>
<feature type="active site" description="Proton acceptor; for phosphorylation activity. Proton donor; for dephosphorylation activity" evidence="14">
    <location>
        <position position="175"/>
    </location>
</feature>
<dbReference type="GO" id="GO:0004674">
    <property type="term" value="F:protein serine/threonine kinase activity"/>
    <property type="evidence" value="ECO:0007669"/>
    <property type="project" value="UniProtKB-KW"/>
</dbReference>
<comment type="catalytic activity">
    <reaction evidence="13 14">
        <text>[HPr protein]-O-phospho-L-serine + phosphate + H(+) = [HPr protein]-L-serine + diphosphate</text>
        <dbReference type="Rhea" id="RHEA:46604"/>
        <dbReference type="Rhea" id="RHEA-COMP:11602"/>
        <dbReference type="Rhea" id="RHEA-COMP:11603"/>
        <dbReference type="ChEBI" id="CHEBI:15378"/>
        <dbReference type="ChEBI" id="CHEBI:29999"/>
        <dbReference type="ChEBI" id="CHEBI:33019"/>
        <dbReference type="ChEBI" id="CHEBI:43474"/>
        <dbReference type="ChEBI" id="CHEBI:83421"/>
    </reaction>
</comment>
<evidence type="ECO:0000256" key="13">
    <source>
        <dbReference type="ARBA" id="ARBA00047657"/>
    </source>
</evidence>
<comment type="cofactor">
    <cofactor evidence="2 14">
        <name>Mg(2+)</name>
        <dbReference type="ChEBI" id="CHEBI:18420"/>
    </cofactor>
</comment>
<evidence type="ECO:0000256" key="5">
    <source>
        <dbReference type="ARBA" id="ARBA00022679"/>
    </source>
</evidence>
<evidence type="ECO:0000256" key="11">
    <source>
        <dbReference type="ARBA" id="ARBA00023268"/>
    </source>
</evidence>
<comment type="function">
    <text evidence="14">Catalyzes the ATP- as well as the pyrophosphate-dependent phosphorylation of a specific serine residue in HPr, a phosphocarrier protein of the phosphoenolpyruvate-dependent sugar phosphotransferase system (PTS). HprK/P also catalyzes the pyrophosphate-producing, inorganic phosphate-dependent dephosphorylation (phosphorolysis) of seryl-phosphorylated HPr (P-Ser-HPr). The two antagonistic activities of HprK/P are regulated by several intracellular metabolites, which change their concentration in response to the absence or presence of rapidly metabolisable carbon sources (glucose, fructose, etc.) in the growth medium. Therefore, by controlling the phosphorylation state of HPr, HPrK/P is a sensor enzyme that plays a major role in the regulation of carbon metabolism and sugar transport: it mediates carbon catabolite repression (CCR), and regulates PTS-catalyzed carbohydrate uptake and inducer exclusion.</text>
</comment>
<feature type="active site" evidence="14">
    <location>
        <position position="241"/>
    </location>
</feature>
<keyword evidence="12 14" id="KW-0119">Carbohydrate metabolism</keyword>
<comment type="domain">
    <text evidence="14">The Walker A ATP-binding motif also binds Pi and PPi.</text>
</comment>
<dbReference type="SUPFAM" id="SSF53795">
    <property type="entry name" value="PEP carboxykinase-like"/>
    <property type="match status" value="1"/>
</dbReference>
<evidence type="ECO:0000256" key="4">
    <source>
        <dbReference type="ARBA" id="ARBA00022527"/>
    </source>
</evidence>
<dbReference type="GO" id="GO:0004712">
    <property type="term" value="F:protein serine/threonine/tyrosine kinase activity"/>
    <property type="evidence" value="ECO:0007669"/>
    <property type="project" value="UniProtKB-UniRule"/>
</dbReference>
<dbReference type="GO" id="GO:0006109">
    <property type="term" value="P:regulation of carbohydrate metabolic process"/>
    <property type="evidence" value="ECO:0007669"/>
    <property type="project" value="UniProtKB-UniRule"/>
</dbReference>
<feature type="binding site" evidence="14">
    <location>
        <position position="200"/>
    </location>
    <ligand>
        <name>Mg(2+)</name>
        <dbReference type="ChEBI" id="CHEBI:18420"/>
    </ligand>
</feature>
<keyword evidence="10 14" id="KW-0460">Magnesium</keyword>
<dbReference type="EC" id="2.7.4.-" evidence="14"/>
<keyword evidence="5 14" id="KW-0808">Transferase</keyword>
<feature type="domain" description="HPr kinase/phosphorylase C-terminal" evidence="16">
    <location>
        <begin position="128"/>
        <end position="296"/>
    </location>
</feature>
<evidence type="ECO:0000256" key="8">
    <source>
        <dbReference type="ARBA" id="ARBA00022777"/>
    </source>
</evidence>
<keyword evidence="7 14" id="KW-0547">Nucleotide-binding</keyword>
<dbReference type="FunFam" id="3.40.50.300:FF:000174">
    <property type="entry name" value="HPr kinase/phosphorylase"/>
    <property type="match status" value="1"/>
</dbReference>
<dbReference type="PANTHER" id="PTHR30305">
    <property type="entry name" value="PROTEIN YJDM-RELATED"/>
    <property type="match status" value="1"/>
</dbReference>
<evidence type="ECO:0000259" key="16">
    <source>
        <dbReference type="Pfam" id="PF07475"/>
    </source>
</evidence>
<dbReference type="InterPro" id="IPR027417">
    <property type="entry name" value="P-loop_NTPase"/>
</dbReference>
<dbReference type="Proteomes" id="UP000255549">
    <property type="component" value="Unassembled WGS sequence"/>
</dbReference>
<sequence length="314" mass="34958">MLTTQDLVKRFNMNVVAGEAGLNRPIHNTDISRPGLEMAGYFSHYASNRIQLLGTTELSFYNLLPDAERQGRMRKLCRPETPAIIITRGHDAPDELLDAARELDTPLIYVEEATTRVMGRLTTYLEHELANSTSLHGVLVDVYGVGVLITGDSGIGKSETALELVKRGHRLVADDNVEIKEITKDQLIGKAPKIIEHLLEIRGLGIINVMTLFGAGSILTQKRIGLNINLETWHQDKLYDRVGLNQETLKILDTEITKKTIPVRPGRNVAVIIEVAAMNYRLNIMGINTAEEFNERLNAEILKNGQQNKGDTES</sequence>
<comment type="similarity">
    <text evidence="3 14">Belongs to the HPrK/P family.</text>
</comment>
<proteinExistence type="inferred from homology"/>
<dbReference type="InterPro" id="IPR011126">
    <property type="entry name" value="Hpr_kin/Pase_Hpr_N"/>
</dbReference>